<dbReference type="AlphaFoldDB" id="A0A7H0EZ87"/>
<dbReference type="KEGG" id="ccur:IAR63_14845"/>
<organism evidence="1 2">
    <name type="scientific">Cylindrospermopsis curvispora GIHE-G1</name>
    <dbReference type="NCBI Taxonomy" id="2666332"/>
    <lineage>
        <taxon>Bacteria</taxon>
        <taxon>Bacillati</taxon>
        <taxon>Cyanobacteriota</taxon>
        <taxon>Cyanophyceae</taxon>
        <taxon>Nostocales</taxon>
        <taxon>Aphanizomenonaceae</taxon>
        <taxon>Cylindrospermopsis</taxon>
    </lineage>
</organism>
<name>A0A7H0EZ87_9CYAN</name>
<dbReference type="RefSeq" id="WP_187705805.1">
    <property type="nucleotide sequence ID" value="NZ_CP060822.1"/>
</dbReference>
<reference evidence="1 2" key="1">
    <citation type="submission" date="2020-08" db="EMBL/GenBank/DDBJ databases">
        <title>Complete genome sequence of Raphidiopsis curvispora isolated from drinking water reservoir in South Korea.</title>
        <authorList>
            <person name="Jeong J."/>
        </authorList>
    </citation>
    <scope>NUCLEOTIDE SEQUENCE [LARGE SCALE GENOMIC DNA]</scope>
    <source>
        <strain evidence="1 2">GIHE-G1</strain>
    </source>
</reference>
<proteinExistence type="predicted"/>
<evidence type="ECO:0000313" key="1">
    <source>
        <dbReference type="EMBL" id="QNP29103.1"/>
    </source>
</evidence>
<dbReference type="Proteomes" id="UP000516013">
    <property type="component" value="Chromosome"/>
</dbReference>
<sequence length="45" mass="5259">MRFVVVFYDIPKIGMMNKIKLLQQSDRTKFSIHINAIAFRGDDSN</sequence>
<protein>
    <submittedName>
        <fullName evidence="1">Uncharacterized protein</fullName>
    </submittedName>
</protein>
<dbReference type="EMBL" id="CP060822">
    <property type="protein sequence ID" value="QNP29103.1"/>
    <property type="molecule type" value="Genomic_DNA"/>
</dbReference>
<evidence type="ECO:0000313" key="2">
    <source>
        <dbReference type="Proteomes" id="UP000516013"/>
    </source>
</evidence>
<keyword evidence="2" id="KW-1185">Reference proteome</keyword>
<accession>A0A7H0EZ87</accession>
<gene>
    <name evidence="1" type="ORF">IAR63_14845</name>
</gene>